<feature type="region of interest" description="Disordered" evidence="1">
    <location>
        <begin position="229"/>
        <end position="249"/>
    </location>
</feature>
<dbReference type="Pfam" id="PF13606">
    <property type="entry name" value="Ank_3"/>
    <property type="match status" value="1"/>
</dbReference>
<dbReference type="EMBL" id="MU001672">
    <property type="protein sequence ID" value="KAF2460888.1"/>
    <property type="molecule type" value="Genomic_DNA"/>
</dbReference>
<evidence type="ECO:0000313" key="2">
    <source>
        <dbReference type="EMBL" id="KAF2460888.1"/>
    </source>
</evidence>
<organism evidence="2 3">
    <name type="scientific">Lineolata rhizophorae</name>
    <dbReference type="NCBI Taxonomy" id="578093"/>
    <lineage>
        <taxon>Eukaryota</taxon>
        <taxon>Fungi</taxon>
        <taxon>Dikarya</taxon>
        <taxon>Ascomycota</taxon>
        <taxon>Pezizomycotina</taxon>
        <taxon>Dothideomycetes</taxon>
        <taxon>Dothideomycetes incertae sedis</taxon>
        <taxon>Lineolatales</taxon>
        <taxon>Lineolataceae</taxon>
        <taxon>Lineolata</taxon>
    </lineage>
</organism>
<gene>
    <name evidence="2" type="ORF">BDY21DRAFT_360928</name>
</gene>
<dbReference type="SUPFAM" id="SSF48403">
    <property type="entry name" value="Ankyrin repeat"/>
    <property type="match status" value="1"/>
</dbReference>
<feature type="region of interest" description="Disordered" evidence="1">
    <location>
        <begin position="99"/>
        <end position="118"/>
    </location>
</feature>
<reference evidence="2" key="1">
    <citation type="journal article" date="2020" name="Stud. Mycol.">
        <title>101 Dothideomycetes genomes: a test case for predicting lifestyles and emergence of pathogens.</title>
        <authorList>
            <person name="Haridas S."/>
            <person name="Albert R."/>
            <person name="Binder M."/>
            <person name="Bloem J."/>
            <person name="Labutti K."/>
            <person name="Salamov A."/>
            <person name="Andreopoulos B."/>
            <person name="Baker S."/>
            <person name="Barry K."/>
            <person name="Bills G."/>
            <person name="Bluhm B."/>
            <person name="Cannon C."/>
            <person name="Castanera R."/>
            <person name="Culley D."/>
            <person name="Daum C."/>
            <person name="Ezra D."/>
            <person name="Gonzalez J."/>
            <person name="Henrissat B."/>
            <person name="Kuo A."/>
            <person name="Liang C."/>
            <person name="Lipzen A."/>
            <person name="Lutzoni F."/>
            <person name="Magnuson J."/>
            <person name="Mondo S."/>
            <person name="Nolan M."/>
            <person name="Ohm R."/>
            <person name="Pangilinan J."/>
            <person name="Park H.-J."/>
            <person name="Ramirez L."/>
            <person name="Alfaro M."/>
            <person name="Sun H."/>
            <person name="Tritt A."/>
            <person name="Yoshinaga Y."/>
            <person name="Zwiers L.-H."/>
            <person name="Turgeon B."/>
            <person name="Goodwin S."/>
            <person name="Spatafora J."/>
            <person name="Crous P."/>
            <person name="Grigoriev I."/>
        </authorList>
    </citation>
    <scope>NUCLEOTIDE SEQUENCE</scope>
    <source>
        <strain evidence="2">ATCC 16933</strain>
    </source>
</reference>
<evidence type="ECO:0000313" key="3">
    <source>
        <dbReference type="Proteomes" id="UP000799766"/>
    </source>
</evidence>
<dbReference type="Gene3D" id="1.25.40.20">
    <property type="entry name" value="Ankyrin repeat-containing domain"/>
    <property type="match status" value="1"/>
</dbReference>
<dbReference type="InterPro" id="IPR036770">
    <property type="entry name" value="Ankyrin_rpt-contain_sf"/>
</dbReference>
<dbReference type="OrthoDB" id="19174at2759"/>
<dbReference type="AlphaFoldDB" id="A0A6A6PAH9"/>
<accession>A0A6A6PAH9</accession>
<evidence type="ECO:0000256" key="1">
    <source>
        <dbReference type="SAM" id="MobiDB-lite"/>
    </source>
</evidence>
<name>A0A6A6PAH9_9PEZI</name>
<protein>
    <submittedName>
        <fullName evidence="2">Uncharacterized protein</fullName>
    </submittedName>
</protein>
<sequence length="249" mass="26171">MASNNTVLTIDTLLNLVPDRPAAILSYLSSHPTLASRQDSHGYSLIHAAASYAQLDLLRALVRTYNAPVDLRDEDDETPLFAAEAVDVARVLIEELGADPGARNAEGQTARQKMEDEGETADVAAYLRGNEGAVVAADAALDQSGSSLEDATAASAGAPENADVHPPPPLPANVSISVGTMEPLPDEGPDAPDPAFRARIEELAARDDFATEEGQRRLRELVTEAVVGLEAEAGRGDAGGRDATRRRVG</sequence>
<feature type="compositionally biased region" description="Basic and acidic residues" evidence="1">
    <location>
        <begin position="232"/>
        <end position="249"/>
    </location>
</feature>
<keyword evidence="3" id="KW-1185">Reference proteome</keyword>
<dbReference type="InterPro" id="IPR002110">
    <property type="entry name" value="Ankyrin_rpt"/>
</dbReference>
<proteinExistence type="predicted"/>
<dbReference type="Proteomes" id="UP000799766">
    <property type="component" value="Unassembled WGS sequence"/>
</dbReference>
<feature type="region of interest" description="Disordered" evidence="1">
    <location>
        <begin position="146"/>
        <end position="196"/>
    </location>
</feature>